<protein>
    <submittedName>
        <fullName evidence="1">Uncharacterized protein</fullName>
    </submittedName>
</protein>
<organism evidence="1 2">
    <name type="scientific">Arcticibacter tournemirensis</name>
    <dbReference type="NCBI Taxonomy" id="699437"/>
    <lineage>
        <taxon>Bacteria</taxon>
        <taxon>Pseudomonadati</taxon>
        <taxon>Bacteroidota</taxon>
        <taxon>Sphingobacteriia</taxon>
        <taxon>Sphingobacteriales</taxon>
        <taxon>Sphingobacteriaceae</taxon>
        <taxon>Arcticibacter</taxon>
    </lineage>
</organism>
<reference evidence="1 2" key="1">
    <citation type="submission" date="2019-09" db="EMBL/GenBank/DDBJ databases">
        <title>Pararcticibacter amylolyticus gen. nov., sp. nov., isolated from a rottenly hemp rope, and reclassification of Pedobacter tournemirensis as Pararcticibacter tournemirensis comb. nov.</title>
        <authorList>
            <person name="Cai Y."/>
        </authorList>
    </citation>
    <scope>NUCLEOTIDE SEQUENCE [LARGE SCALE GENOMIC DNA]</scope>
    <source>
        <strain evidence="1 2">TF5-37.2-LB10</strain>
    </source>
</reference>
<gene>
    <name evidence="1" type="ORF">F1649_07740</name>
</gene>
<evidence type="ECO:0000313" key="2">
    <source>
        <dbReference type="Proteomes" id="UP000322918"/>
    </source>
</evidence>
<dbReference type="RefSeq" id="WP_141814511.1">
    <property type="nucleotide sequence ID" value="NZ_VFPL01000001.1"/>
</dbReference>
<name>A0A5M9HDT5_9SPHI</name>
<dbReference type="EMBL" id="VWNE01000010">
    <property type="protein sequence ID" value="KAA8483771.1"/>
    <property type="molecule type" value="Genomic_DNA"/>
</dbReference>
<evidence type="ECO:0000313" key="1">
    <source>
        <dbReference type="EMBL" id="KAA8483771.1"/>
    </source>
</evidence>
<accession>A0A5M9HDT5</accession>
<dbReference type="AlphaFoldDB" id="A0A5M9HDT5"/>
<proteinExistence type="predicted"/>
<sequence length="83" mass="9411">MENQQITEKFKIEIEALSIAEISHNYGPHDPYEMVTLKLANSFGVEVTIKCPVQLLYSGNKIDKIINERLNLILETMSENTTG</sequence>
<keyword evidence="2" id="KW-1185">Reference proteome</keyword>
<comment type="caution">
    <text evidence="1">The sequence shown here is derived from an EMBL/GenBank/DDBJ whole genome shotgun (WGS) entry which is preliminary data.</text>
</comment>
<dbReference type="Proteomes" id="UP000322918">
    <property type="component" value="Unassembled WGS sequence"/>
</dbReference>